<protein>
    <submittedName>
        <fullName evidence="2">Uncharacterized protein</fullName>
    </submittedName>
</protein>
<keyword evidence="3" id="KW-1185">Reference proteome</keyword>
<feature type="non-terminal residue" evidence="2">
    <location>
        <position position="128"/>
    </location>
</feature>
<reference evidence="2" key="1">
    <citation type="journal article" date="2023" name="IScience">
        <title>Live-bearing cockroach genome reveals convergent evolutionary mechanisms linked to viviparity in insects and beyond.</title>
        <authorList>
            <person name="Fouks B."/>
            <person name="Harrison M.C."/>
            <person name="Mikhailova A.A."/>
            <person name="Marchal E."/>
            <person name="English S."/>
            <person name="Carruthers M."/>
            <person name="Jennings E.C."/>
            <person name="Chiamaka E.L."/>
            <person name="Frigard R.A."/>
            <person name="Pippel M."/>
            <person name="Attardo G.M."/>
            <person name="Benoit J.B."/>
            <person name="Bornberg-Bauer E."/>
            <person name="Tobe S.S."/>
        </authorList>
    </citation>
    <scope>NUCLEOTIDE SEQUENCE</scope>
    <source>
        <strain evidence="2">Stay&amp;Tobe</strain>
    </source>
</reference>
<evidence type="ECO:0000313" key="2">
    <source>
        <dbReference type="EMBL" id="KAJ9585781.1"/>
    </source>
</evidence>
<dbReference type="AlphaFoldDB" id="A0AAD7ZSQ2"/>
<name>A0AAD7ZSQ2_DIPPU</name>
<dbReference type="Proteomes" id="UP001233999">
    <property type="component" value="Unassembled WGS sequence"/>
</dbReference>
<keyword evidence="1" id="KW-0732">Signal</keyword>
<feature type="chain" id="PRO_5042212259" evidence="1">
    <location>
        <begin position="18"/>
        <end position="128"/>
    </location>
</feature>
<proteinExistence type="predicted"/>
<gene>
    <name evidence="2" type="ORF">L9F63_002418</name>
</gene>
<feature type="signal peptide" evidence="1">
    <location>
        <begin position="1"/>
        <end position="17"/>
    </location>
</feature>
<sequence>MPLTCIGLLMLSTGVISLSNVAERHKQPKFTIDELLTTRFPNRISDDIDVDPCKADAIGGQVKRMARMYEKSGKNIEISAELCNLPSLNPVFHVQGRRKYTDDSESLLWPTAHARTVDNVIVLIINVT</sequence>
<reference evidence="2" key="2">
    <citation type="submission" date="2023-05" db="EMBL/GenBank/DDBJ databases">
        <authorList>
            <person name="Fouks B."/>
        </authorList>
    </citation>
    <scope>NUCLEOTIDE SEQUENCE</scope>
    <source>
        <strain evidence="2">Stay&amp;Tobe</strain>
        <tissue evidence="2">Testes</tissue>
    </source>
</reference>
<comment type="caution">
    <text evidence="2">The sequence shown here is derived from an EMBL/GenBank/DDBJ whole genome shotgun (WGS) entry which is preliminary data.</text>
</comment>
<evidence type="ECO:0000256" key="1">
    <source>
        <dbReference type="SAM" id="SignalP"/>
    </source>
</evidence>
<organism evidence="2 3">
    <name type="scientific">Diploptera punctata</name>
    <name type="common">Pacific beetle cockroach</name>
    <dbReference type="NCBI Taxonomy" id="6984"/>
    <lineage>
        <taxon>Eukaryota</taxon>
        <taxon>Metazoa</taxon>
        <taxon>Ecdysozoa</taxon>
        <taxon>Arthropoda</taxon>
        <taxon>Hexapoda</taxon>
        <taxon>Insecta</taxon>
        <taxon>Pterygota</taxon>
        <taxon>Neoptera</taxon>
        <taxon>Polyneoptera</taxon>
        <taxon>Dictyoptera</taxon>
        <taxon>Blattodea</taxon>
        <taxon>Blaberoidea</taxon>
        <taxon>Blaberidae</taxon>
        <taxon>Diplopterinae</taxon>
        <taxon>Diploptera</taxon>
    </lineage>
</organism>
<dbReference type="EMBL" id="JASPKZ010007249">
    <property type="protein sequence ID" value="KAJ9585781.1"/>
    <property type="molecule type" value="Genomic_DNA"/>
</dbReference>
<evidence type="ECO:0000313" key="3">
    <source>
        <dbReference type="Proteomes" id="UP001233999"/>
    </source>
</evidence>
<accession>A0AAD7ZSQ2</accession>